<organism evidence="1 2">
    <name type="scientific">Candidatus Kaiserbacteria bacterium GW2011_GWB1_52_6</name>
    <dbReference type="NCBI Taxonomy" id="1618674"/>
    <lineage>
        <taxon>Bacteria</taxon>
        <taxon>Candidatus Kaiseribacteriota</taxon>
    </lineage>
</organism>
<protein>
    <submittedName>
        <fullName evidence="1">Uncharacterized protein</fullName>
    </submittedName>
</protein>
<accession>A0A0G1X685</accession>
<evidence type="ECO:0000313" key="1">
    <source>
        <dbReference type="EMBL" id="KKW26345.1"/>
    </source>
</evidence>
<dbReference type="AlphaFoldDB" id="A0A0G1X685"/>
<gene>
    <name evidence="1" type="ORF">UY70_C0027G0001</name>
</gene>
<reference evidence="1 2" key="1">
    <citation type="journal article" date="2015" name="Nature">
        <title>rRNA introns, odd ribosomes, and small enigmatic genomes across a large radiation of phyla.</title>
        <authorList>
            <person name="Brown C.T."/>
            <person name="Hug L.A."/>
            <person name="Thomas B.C."/>
            <person name="Sharon I."/>
            <person name="Castelle C.J."/>
            <person name="Singh A."/>
            <person name="Wilkins M.J."/>
            <person name="Williams K.H."/>
            <person name="Banfield J.F."/>
        </authorList>
    </citation>
    <scope>NUCLEOTIDE SEQUENCE [LARGE SCALE GENOMIC DNA]</scope>
</reference>
<feature type="non-terminal residue" evidence="1">
    <location>
        <position position="1"/>
    </location>
</feature>
<dbReference type="Proteomes" id="UP000034185">
    <property type="component" value="Unassembled WGS sequence"/>
</dbReference>
<sequence length="57" mass="6691">NADKLVMRAHKKLDKIENFIEKGMRKPIPKKQRGERIYPPEAEALLNMVDTLKFLVQ</sequence>
<dbReference type="EMBL" id="LCRA01000027">
    <property type="protein sequence ID" value="KKW26345.1"/>
    <property type="molecule type" value="Genomic_DNA"/>
</dbReference>
<name>A0A0G1X685_9BACT</name>
<comment type="caution">
    <text evidence="1">The sequence shown here is derived from an EMBL/GenBank/DDBJ whole genome shotgun (WGS) entry which is preliminary data.</text>
</comment>
<evidence type="ECO:0000313" key="2">
    <source>
        <dbReference type="Proteomes" id="UP000034185"/>
    </source>
</evidence>
<proteinExistence type="predicted"/>